<gene>
    <name evidence="3" type="ORF">FYJ52_00530</name>
</gene>
<proteinExistence type="predicted"/>
<dbReference type="FunFam" id="3.40.50.880:FF:000003">
    <property type="entry name" value="Anthranilate synthase component II"/>
    <property type="match status" value="1"/>
</dbReference>
<dbReference type="InterPro" id="IPR006221">
    <property type="entry name" value="TrpG/PapA_dom"/>
</dbReference>
<dbReference type="EMBL" id="VUMO01000001">
    <property type="protein sequence ID" value="MSS18906.1"/>
    <property type="molecule type" value="Genomic_DNA"/>
</dbReference>
<dbReference type="CDD" id="cd01743">
    <property type="entry name" value="GATase1_Anthranilate_Synthase"/>
    <property type="match status" value="1"/>
</dbReference>
<comment type="caution">
    <text evidence="3">The sequence shown here is derived from an EMBL/GenBank/DDBJ whole genome shotgun (WGS) entry which is preliminary data.</text>
</comment>
<keyword evidence="4" id="KW-1185">Reference proteome</keyword>
<dbReference type="InterPro" id="IPR017926">
    <property type="entry name" value="GATASE"/>
</dbReference>
<dbReference type="PROSITE" id="PS51273">
    <property type="entry name" value="GATASE_TYPE_1"/>
    <property type="match status" value="1"/>
</dbReference>
<dbReference type="Proteomes" id="UP000461754">
    <property type="component" value="Unassembled WGS sequence"/>
</dbReference>
<name>A0A7X2NEG2_9FIRM</name>
<organism evidence="3 4">
    <name type="scientific">Pseudoramibacter porci</name>
    <dbReference type="NCBI Taxonomy" id="2606631"/>
    <lineage>
        <taxon>Bacteria</taxon>
        <taxon>Bacillati</taxon>
        <taxon>Bacillota</taxon>
        <taxon>Clostridia</taxon>
        <taxon>Eubacteriales</taxon>
        <taxon>Eubacteriaceae</taxon>
        <taxon>Pseudoramibacter</taxon>
    </lineage>
</organism>
<dbReference type="GO" id="GO:0000162">
    <property type="term" value="P:L-tryptophan biosynthetic process"/>
    <property type="evidence" value="ECO:0007669"/>
    <property type="project" value="TreeGrafter"/>
</dbReference>
<dbReference type="Gene3D" id="3.40.50.880">
    <property type="match status" value="1"/>
</dbReference>
<protein>
    <submittedName>
        <fullName evidence="3">Aminodeoxychorismate/anthranilate synthase component II</fullName>
    </submittedName>
</protein>
<evidence type="ECO:0000259" key="2">
    <source>
        <dbReference type="Pfam" id="PF00117"/>
    </source>
</evidence>
<evidence type="ECO:0000313" key="3">
    <source>
        <dbReference type="EMBL" id="MSS18906.1"/>
    </source>
</evidence>
<evidence type="ECO:0000313" key="4">
    <source>
        <dbReference type="Proteomes" id="UP000461754"/>
    </source>
</evidence>
<feature type="domain" description="Glutamine amidotransferase" evidence="2">
    <location>
        <begin position="3"/>
        <end position="187"/>
    </location>
</feature>
<dbReference type="PRINTS" id="PR00099">
    <property type="entry name" value="CPSGATASE"/>
</dbReference>
<dbReference type="SUPFAM" id="SSF52317">
    <property type="entry name" value="Class I glutamine amidotransferase-like"/>
    <property type="match status" value="1"/>
</dbReference>
<dbReference type="PRINTS" id="PR00097">
    <property type="entry name" value="ANTSNTHASEII"/>
</dbReference>
<dbReference type="Pfam" id="PF00117">
    <property type="entry name" value="GATase"/>
    <property type="match status" value="1"/>
</dbReference>
<accession>A0A7X2NEG2</accession>
<dbReference type="GO" id="GO:0005829">
    <property type="term" value="C:cytosol"/>
    <property type="evidence" value="ECO:0007669"/>
    <property type="project" value="TreeGrafter"/>
</dbReference>
<dbReference type="NCBIfam" id="TIGR00566">
    <property type="entry name" value="trpG_papA"/>
    <property type="match status" value="1"/>
</dbReference>
<dbReference type="RefSeq" id="WP_154575316.1">
    <property type="nucleotide sequence ID" value="NZ_VUMO01000001.1"/>
</dbReference>
<dbReference type="PRINTS" id="PR00096">
    <property type="entry name" value="GATASE"/>
</dbReference>
<dbReference type="PANTHER" id="PTHR43418">
    <property type="entry name" value="MULTIFUNCTIONAL TRYPTOPHAN BIOSYNTHESIS PROTEIN-RELATED"/>
    <property type="match status" value="1"/>
</dbReference>
<reference evidence="3 4" key="1">
    <citation type="submission" date="2019-08" db="EMBL/GenBank/DDBJ databases">
        <title>In-depth cultivation of the pig gut microbiome towards novel bacterial diversity and tailored functional studies.</title>
        <authorList>
            <person name="Wylensek D."/>
            <person name="Hitch T.C.A."/>
            <person name="Clavel T."/>
        </authorList>
    </citation>
    <scope>NUCLEOTIDE SEQUENCE [LARGE SCALE GENOMIC DNA]</scope>
    <source>
        <strain evidence="3 4">RF-744-FAT-4</strain>
    </source>
</reference>
<sequence>MILLIDNYDSFSYNLYQVVGSLDPSITVIRNDDKTVAEIEAMAPDAIILSPGPGRPKDAGVIEDVVRELGGKIPILGICLGHQAIGEALGATVTYAKRLMHGKASAVKVDQASPLFAGCPKVIQAGRYHSLAVDRSTLPDNLKVIAETDDGEVMAIADEAKKIYGIQFHPESILTPKGKQILKNFLAIAEQ</sequence>
<dbReference type="PANTHER" id="PTHR43418:SF8">
    <property type="entry name" value="SYNTHASE COMPONENT II, PUTATIVE-RELATED"/>
    <property type="match status" value="1"/>
</dbReference>
<dbReference type="AlphaFoldDB" id="A0A7X2NEG2"/>
<evidence type="ECO:0000256" key="1">
    <source>
        <dbReference type="ARBA" id="ARBA00022962"/>
    </source>
</evidence>
<dbReference type="InterPro" id="IPR050472">
    <property type="entry name" value="Anth_synth/Amidotransfase"/>
</dbReference>
<dbReference type="InterPro" id="IPR029062">
    <property type="entry name" value="Class_I_gatase-like"/>
</dbReference>
<keyword evidence="1" id="KW-0315">Glutamine amidotransferase</keyword>
<dbReference type="GO" id="GO:0004049">
    <property type="term" value="F:anthranilate synthase activity"/>
    <property type="evidence" value="ECO:0007669"/>
    <property type="project" value="TreeGrafter"/>
</dbReference>